<protein>
    <recommendedName>
        <fullName evidence="6">Gfo/Idh/MocA-like oxidoreductase N-terminal domain-containing protein</fullName>
    </recommendedName>
</protein>
<organism evidence="4 5">
    <name type="scientific">Cylindrotheca closterium</name>
    <dbReference type="NCBI Taxonomy" id="2856"/>
    <lineage>
        <taxon>Eukaryota</taxon>
        <taxon>Sar</taxon>
        <taxon>Stramenopiles</taxon>
        <taxon>Ochrophyta</taxon>
        <taxon>Bacillariophyta</taxon>
        <taxon>Bacillariophyceae</taxon>
        <taxon>Bacillariophycidae</taxon>
        <taxon>Bacillariales</taxon>
        <taxon>Bacillariaceae</taxon>
        <taxon>Cylindrotheca</taxon>
    </lineage>
</organism>
<proteinExistence type="inferred from homology"/>
<feature type="domain" description="GFO/IDH/MocA-like oxidoreductase" evidence="3">
    <location>
        <begin position="148"/>
        <end position="267"/>
    </location>
</feature>
<dbReference type="PANTHER" id="PTHR46368">
    <property type="match status" value="1"/>
</dbReference>
<dbReference type="Pfam" id="PF01408">
    <property type="entry name" value="GFO_IDH_MocA"/>
    <property type="match status" value="1"/>
</dbReference>
<evidence type="ECO:0000313" key="5">
    <source>
        <dbReference type="Proteomes" id="UP001295423"/>
    </source>
</evidence>
<dbReference type="GO" id="GO:0000166">
    <property type="term" value="F:nucleotide binding"/>
    <property type="evidence" value="ECO:0007669"/>
    <property type="project" value="InterPro"/>
</dbReference>
<dbReference type="SUPFAM" id="SSF51735">
    <property type="entry name" value="NAD(P)-binding Rossmann-fold domains"/>
    <property type="match status" value="1"/>
</dbReference>
<dbReference type="SUPFAM" id="SSF55347">
    <property type="entry name" value="Glyceraldehyde-3-phosphate dehydrogenase-like, C-terminal domain"/>
    <property type="match status" value="1"/>
</dbReference>
<keyword evidence="5" id="KW-1185">Reference proteome</keyword>
<gene>
    <name evidence="4" type="ORF">CYCCA115_LOCUS17526</name>
</gene>
<reference evidence="4" key="1">
    <citation type="submission" date="2023-08" db="EMBL/GenBank/DDBJ databases">
        <authorList>
            <person name="Audoor S."/>
            <person name="Bilcke G."/>
        </authorList>
    </citation>
    <scope>NUCLEOTIDE SEQUENCE</scope>
</reference>
<evidence type="ECO:0008006" key="6">
    <source>
        <dbReference type="Google" id="ProtNLM"/>
    </source>
</evidence>
<dbReference type="InterPro" id="IPR000683">
    <property type="entry name" value="Gfo/Idh/MocA-like_OxRdtase_N"/>
</dbReference>
<dbReference type="InterPro" id="IPR036291">
    <property type="entry name" value="NAD(P)-bd_dom_sf"/>
</dbReference>
<evidence type="ECO:0000256" key="1">
    <source>
        <dbReference type="ARBA" id="ARBA00010928"/>
    </source>
</evidence>
<evidence type="ECO:0000313" key="4">
    <source>
        <dbReference type="EMBL" id="CAJ1959102.1"/>
    </source>
</evidence>
<name>A0AAD2PW47_9STRA</name>
<dbReference type="Gene3D" id="3.40.50.720">
    <property type="entry name" value="NAD(P)-binding Rossmann-like Domain"/>
    <property type="match status" value="1"/>
</dbReference>
<evidence type="ECO:0000259" key="3">
    <source>
        <dbReference type="Pfam" id="PF22725"/>
    </source>
</evidence>
<dbReference type="Proteomes" id="UP001295423">
    <property type="component" value="Unassembled WGS sequence"/>
</dbReference>
<comment type="caution">
    <text evidence="4">The sequence shown here is derived from an EMBL/GenBank/DDBJ whole genome shotgun (WGS) entry which is preliminary data.</text>
</comment>
<dbReference type="InterPro" id="IPR055170">
    <property type="entry name" value="GFO_IDH_MocA-like_dom"/>
</dbReference>
<accession>A0AAD2PW47</accession>
<sequence length="377" mass="41115">MTGKLRIGLLGAAGISSKTAIAIASQESECVVTAISSRSEEKAKKFVKDCPGLDSSTTKIFGGANAYNELIQSSDYDALYIPLPVAVKKAWILQALQNGKHVVLEKPAALTANDYQEMLKVAYANGKFLLDGTMFPHHSRMSNILERVAAGNDVGSVDRIQCSFTFLADEAFLNGNNIRARKEDGDPHGCIGDVGWYCIRFGLMVYERLGINVISAKVVDCEVNQHGVPIDATCVVRFEGGKVLWFHCGFKTPLRQQFEICGSKKSILLDDLVLPRESPSSFELKSTKLTAHDLVTVDEKETVDCPNSPPHEVLLWKTFQSIARRLDASTQTGASEWKGDTAAEANKWGAMSLLNQKVIDALMKSIAEDGSEVKIIG</sequence>
<comment type="similarity">
    <text evidence="1">Belongs to the Gfo/Idh/MocA family.</text>
</comment>
<dbReference type="AlphaFoldDB" id="A0AAD2PW47"/>
<feature type="domain" description="Gfo/Idh/MocA-like oxidoreductase N-terminal" evidence="2">
    <location>
        <begin position="5"/>
        <end position="129"/>
    </location>
</feature>
<dbReference type="Pfam" id="PF22725">
    <property type="entry name" value="GFO_IDH_MocA_C3"/>
    <property type="match status" value="1"/>
</dbReference>
<dbReference type="PANTHER" id="PTHR46368:SF4">
    <property type="entry name" value="OS10G0403700 PROTEIN"/>
    <property type="match status" value="1"/>
</dbReference>
<evidence type="ECO:0000259" key="2">
    <source>
        <dbReference type="Pfam" id="PF01408"/>
    </source>
</evidence>
<dbReference type="EMBL" id="CAKOGP040001980">
    <property type="protein sequence ID" value="CAJ1959102.1"/>
    <property type="molecule type" value="Genomic_DNA"/>
</dbReference>
<dbReference type="Gene3D" id="3.30.360.10">
    <property type="entry name" value="Dihydrodipicolinate Reductase, domain 2"/>
    <property type="match status" value="1"/>
</dbReference>